<reference evidence="2" key="1">
    <citation type="submission" date="2017-03" db="EMBL/GenBank/DDBJ databases">
        <title>Phytopthora megakarya and P. palmivora, two closely related causual agents of cacao black pod achieved similar genome size and gene model numbers by different mechanisms.</title>
        <authorList>
            <person name="Ali S."/>
            <person name="Shao J."/>
            <person name="Larry D.J."/>
            <person name="Kronmiller B."/>
            <person name="Shen D."/>
            <person name="Strem M.D."/>
            <person name="Melnick R.L."/>
            <person name="Guiltinan M.J."/>
            <person name="Tyler B.M."/>
            <person name="Meinhardt L.W."/>
            <person name="Bailey B.A."/>
        </authorList>
    </citation>
    <scope>NUCLEOTIDE SEQUENCE [LARGE SCALE GENOMIC DNA]</scope>
    <source>
        <strain evidence="2">zdho120</strain>
    </source>
</reference>
<name>A0A225WLJ7_9STRA</name>
<dbReference type="AlphaFoldDB" id="A0A225WLJ7"/>
<organism evidence="1 2">
    <name type="scientific">Phytophthora megakarya</name>
    <dbReference type="NCBI Taxonomy" id="4795"/>
    <lineage>
        <taxon>Eukaryota</taxon>
        <taxon>Sar</taxon>
        <taxon>Stramenopiles</taxon>
        <taxon>Oomycota</taxon>
        <taxon>Peronosporomycetes</taxon>
        <taxon>Peronosporales</taxon>
        <taxon>Peronosporaceae</taxon>
        <taxon>Phytophthora</taxon>
    </lineage>
</organism>
<protein>
    <submittedName>
        <fullName evidence="1">Uncharacterized protein</fullName>
    </submittedName>
</protein>
<proteinExistence type="predicted"/>
<evidence type="ECO:0000313" key="1">
    <source>
        <dbReference type="EMBL" id="OWZ17887.1"/>
    </source>
</evidence>
<sequence>MRSSIETRNLLVGVQTGKTSCCKISDLRLLVQETAIKGGPDFCGDFWGAVPAYGSDQDFCFSVYKATSYWEQCMLYALGMMFVSTSESSSYVFPQLSLFVASNPQVISPIVKLKPYYTGEFSNRKMKFDVIRHRKARARKAQCDKLCK</sequence>
<dbReference type="Proteomes" id="UP000198211">
    <property type="component" value="Unassembled WGS sequence"/>
</dbReference>
<dbReference type="EMBL" id="NBNE01000677">
    <property type="protein sequence ID" value="OWZ17887.1"/>
    <property type="molecule type" value="Genomic_DNA"/>
</dbReference>
<accession>A0A225WLJ7</accession>
<gene>
    <name evidence="1" type="ORF">PHMEG_0008117</name>
</gene>
<comment type="caution">
    <text evidence="1">The sequence shown here is derived from an EMBL/GenBank/DDBJ whole genome shotgun (WGS) entry which is preliminary data.</text>
</comment>
<keyword evidence="2" id="KW-1185">Reference proteome</keyword>
<evidence type="ECO:0000313" key="2">
    <source>
        <dbReference type="Proteomes" id="UP000198211"/>
    </source>
</evidence>